<name>H9UM83_SPIAZ</name>
<keyword evidence="1" id="KW-1133">Transmembrane helix</keyword>
<proteinExistence type="predicted"/>
<dbReference type="RefSeq" id="WP_014456608.1">
    <property type="nucleotide sequence ID" value="NC_017098.1"/>
</dbReference>
<evidence type="ECO:0000256" key="1">
    <source>
        <dbReference type="SAM" id="Phobius"/>
    </source>
</evidence>
<keyword evidence="3" id="KW-1185">Reference proteome</keyword>
<dbReference type="EMBL" id="CP003282">
    <property type="protein sequence ID" value="AFG38626.1"/>
    <property type="molecule type" value="Genomic_DNA"/>
</dbReference>
<feature type="transmembrane region" description="Helical" evidence="1">
    <location>
        <begin position="12"/>
        <end position="31"/>
    </location>
</feature>
<dbReference type="KEGG" id="sfc:Spiaf_2600"/>
<feature type="transmembrane region" description="Helical" evidence="1">
    <location>
        <begin position="83"/>
        <end position="103"/>
    </location>
</feature>
<feature type="transmembrane region" description="Helical" evidence="1">
    <location>
        <begin position="59"/>
        <end position="77"/>
    </location>
</feature>
<gene>
    <name evidence="2" type="ordered locus">Spiaf_2600</name>
</gene>
<keyword evidence="1" id="KW-0472">Membrane</keyword>
<dbReference type="PATRIC" id="fig|889378.3.peg.2572"/>
<organism evidence="2 3">
    <name type="scientific">Spirochaeta africana (strain ATCC 700263 / DSM 8902 / Z-7692)</name>
    <dbReference type="NCBI Taxonomy" id="889378"/>
    <lineage>
        <taxon>Bacteria</taxon>
        <taxon>Pseudomonadati</taxon>
        <taxon>Spirochaetota</taxon>
        <taxon>Spirochaetia</taxon>
        <taxon>Spirochaetales</taxon>
        <taxon>Spirochaetaceae</taxon>
        <taxon>Spirochaeta</taxon>
    </lineage>
</organism>
<evidence type="ECO:0000313" key="3">
    <source>
        <dbReference type="Proteomes" id="UP000007383"/>
    </source>
</evidence>
<evidence type="ECO:0000313" key="2">
    <source>
        <dbReference type="EMBL" id="AFG38626.1"/>
    </source>
</evidence>
<sequence length="258" mass="27519">MITIAGSSAVWFLTAGVLLGAAGGWVLRLLLPVPPRMRGMLPLPVTGQRRRKVQSLRRSLAALCASLALLCSVLGLLGEPEVLRDAAAPAVLGGALLAGVLLVRFPLVAGLPVLSVATAAAAGLLFFSGLHSPLAPLPAVLQVQPLQISAEYMVLEVSVLDRRGRELDARLVRLPGEALRVEWGVSRVSPWAVLLRRQVALPVLLESGRMDDAGSFVAESSQAFDGGVPAFPGFRQDAVQGDVWYPRLFRTHELEFSR</sequence>
<reference evidence="3" key="1">
    <citation type="journal article" date="2013" name="Stand. Genomic Sci.">
        <title>Complete genome sequence of the halophilic bacterium Spirochaeta africana type strain (Z-7692(T)) from the alkaline Lake Magadi in the East African Rift.</title>
        <authorList>
            <person name="Liolos K."/>
            <person name="Abt B."/>
            <person name="Scheuner C."/>
            <person name="Teshima H."/>
            <person name="Held B."/>
            <person name="Lapidus A."/>
            <person name="Nolan M."/>
            <person name="Lucas S."/>
            <person name="Deshpande S."/>
            <person name="Cheng J.F."/>
            <person name="Tapia R."/>
            <person name="Goodwin L.A."/>
            <person name="Pitluck S."/>
            <person name="Pagani I."/>
            <person name="Ivanova N."/>
            <person name="Mavromatis K."/>
            <person name="Mikhailova N."/>
            <person name="Huntemann M."/>
            <person name="Pati A."/>
            <person name="Chen A."/>
            <person name="Palaniappan K."/>
            <person name="Land M."/>
            <person name="Rohde M."/>
            <person name="Tindall B.J."/>
            <person name="Detter J.C."/>
            <person name="Goker M."/>
            <person name="Bristow J."/>
            <person name="Eisen J.A."/>
            <person name="Markowitz V."/>
            <person name="Hugenholtz P."/>
            <person name="Woyke T."/>
            <person name="Klenk H.P."/>
            <person name="Kyrpides N.C."/>
        </authorList>
    </citation>
    <scope>NUCLEOTIDE SEQUENCE</scope>
    <source>
        <strain evidence="3">ATCC 700263 / DSM 8902 / Z-7692</strain>
    </source>
</reference>
<dbReference type="HOGENOM" id="CLU_1077309_0_0_12"/>
<protein>
    <submittedName>
        <fullName evidence="2">Uncharacterized protein</fullName>
    </submittedName>
</protein>
<dbReference type="Proteomes" id="UP000007383">
    <property type="component" value="Chromosome"/>
</dbReference>
<accession>H9UM83</accession>
<dbReference type="STRING" id="889378.Spiaf_2600"/>
<feature type="transmembrane region" description="Helical" evidence="1">
    <location>
        <begin position="110"/>
        <end position="130"/>
    </location>
</feature>
<dbReference type="AlphaFoldDB" id="H9UM83"/>
<keyword evidence="1" id="KW-0812">Transmembrane</keyword>